<gene>
    <name evidence="8" type="ORF">E8K88_09040</name>
</gene>
<dbReference type="InterPro" id="IPR003142">
    <property type="entry name" value="BPL_C"/>
</dbReference>
<accession>A0A4S5BMB3</accession>
<dbReference type="InterPro" id="IPR045864">
    <property type="entry name" value="aa-tRNA-synth_II/BPL/LPL"/>
</dbReference>
<name>A0A4S5BMB3_9BURK</name>
<evidence type="ECO:0000256" key="5">
    <source>
        <dbReference type="ARBA" id="ARBA00024227"/>
    </source>
</evidence>
<dbReference type="EC" id="6.3.4.15" evidence="5"/>
<keyword evidence="3" id="KW-0067">ATP-binding</keyword>
<keyword evidence="9" id="KW-1185">Reference proteome</keyword>
<sequence length="303" mass="31582">MPALTATTPQSPWDLPALSHCAQAAWPGIALQWLASIDSTNSELMRRAANGQQQPCVLLAQEQTAGKGRLGKPWHMQSGQALALSIGLPLAPRDWSGLSLVVGLAVVSALSQWARQAGAAPEHMAAQRLGLKWPNDVWLMGADGQGQKMAGILIETVSHAAAVMAAPQSAASAARYVVIGMGLNLKPQDLQDTSVPPANVQDWAGVAVNPQDLLAHLIAAVLPAVQQFEREGFAAYQSAFSAWDLLAGRAVRLSDGRVGDCLGVDAQGELLLALDGEVVQITSGEVSVRPLPGAGGDHTVKGV</sequence>
<dbReference type="EMBL" id="SSWX01000010">
    <property type="protein sequence ID" value="THJ33419.1"/>
    <property type="molecule type" value="Genomic_DNA"/>
</dbReference>
<proteinExistence type="predicted"/>
<dbReference type="CDD" id="cd16442">
    <property type="entry name" value="BPL"/>
    <property type="match status" value="1"/>
</dbReference>
<dbReference type="InterPro" id="IPR004408">
    <property type="entry name" value="Biotin_CoA_COase_ligase"/>
</dbReference>
<keyword evidence="1 8" id="KW-0436">Ligase</keyword>
<keyword evidence="2" id="KW-0547">Nucleotide-binding</keyword>
<comment type="catalytic activity">
    <reaction evidence="6">
        <text>biotin + L-lysyl-[protein] + ATP = N(6)-biotinyl-L-lysyl-[protein] + AMP + diphosphate + H(+)</text>
        <dbReference type="Rhea" id="RHEA:11756"/>
        <dbReference type="Rhea" id="RHEA-COMP:9752"/>
        <dbReference type="Rhea" id="RHEA-COMP:10505"/>
        <dbReference type="ChEBI" id="CHEBI:15378"/>
        <dbReference type="ChEBI" id="CHEBI:29969"/>
        <dbReference type="ChEBI" id="CHEBI:30616"/>
        <dbReference type="ChEBI" id="CHEBI:33019"/>
        <dbReference type="ChEBI" id="CHEBI:57586"/>
        <dbReference type="ChEBI" id="CHEBI:83144"/>
        <dbReference type="ChEBI" id="CHEBI:456215"/>
        <dbReference type="EC" id="6.3.4.15"/>
    </reaction>
</comment>
<evidence type="ECO:0000256" key="6">
    <source>
        <dbReference type="ARBA" id="ARBA00047846"/>
    </source>
</evidence>
<dbReference type="InterPro" id="IPR004143">
    <property type="entry name" value="BPL_LPL_catalytic"/>
</dbReference>
<dbReference type="RefSeq" id="WP_136406344.1">
    <property type="nucleotide sequence ID" value="NZ_SSWX01000010.1"/>
</dbReference>
<reference evidence="8 9" key="1">
    <citation type="submission" date="2019-04" db="EMBL/GenBank/DDBJ databases">
        <title>Lampropedia sp YIM MLB12 draf genome.</title>
        <authorList>
            <person name="Wang Y.-X."/>
        </authorList>
    </citation>
    <scope>NUCLEOTIDE SEQUENCE [LARGE SCALE GENOMIC DNA]</scope>
    <source>
        <strain evidence="8 9">YIM MLB12</strain>
    </source>
</reference>
<dbReference type="GO" id="GO:0005737">
    <property type="term" value="C:cytoplasm"/>
    <property type="evidence" value="ECO:0007669"/>
    <property type="project" value="TreeGrafter"/>
</dbReference>
<dbReference type="PANTHER" id="PTHR12835">
    <property type="entry name" value="BIOTIN PROTEIN LIGASE"/>
    <property type="match status" value="1"/>
</dbReference>
<dbReference type="SUPFAM" id="SSF55681">
    <property type="entry name" value="Class II aaRS and biotin synthetases"/>
    <property type="match status" value="1"/>
</dbReference>
<evidence type="ECO:0000256" key="4">
    <source>
        <dbReference type="ARBA" id="ARBA00023267"/>
    </source>
</evidence>
<dbReference type="PROSITE" id="PS51733">
    <property type="entry name" value="BPL_LPL_CATALYTIC"/>
    <property type="match status" value="1"/>
</dbReference>
<evidence type="ECO:0000256" key="1">
    <source>
        <dbReference type="ARBA" id="ARBA00022598"/>
    </source>
</evidence>
<dbReference type="AlphaFoldDB" id="A0A4S5BMB3"/>
<dbReference type="Pfam" id="PF03099">
    <property type="entry name" value="BPL_LplA_LipB"/>
    <property type="match status" value="1"/>
</dbReference>
<evidence type="ECO:0000256" key="3">
    <source>
        <dbReference type="ARBA" id="ARBA00022840"/>
    </source>
</evidence>
<dbReference type="GO" id="GO:0005524">
    <property type="term" value="F:ATP binding"/>
    <property type="evidence" value="ECO:0007669"/>
    <property type="project" value="UniProtKB-KW"/>
</dbReference>
<evidence type="ECO:0000313" key="8">
    <source>
        <dbReference type="EMBL" id="THJ33419.1"/>
    </source>
</evidence>
<evidence type="ECO:0000313" key="9">
    <source>
        <dbReference type="Proteomes" id="UP000306236"/>
    </source>
</evidence>
<dbReference type="GO" id="GO:0004077">
    <property type="term" value="F:biotin--[biotin carboxyl-carrier protein] ligase activity"/>
    <property type="evidence" value="ECO:0007669"/>
    <property type="project" value="UniProtKB-EC"/>
</dbReference>
<organism evidence="8 9">
    <name type="scientific">Lampropedia aestuarii</name>
    <dbReference type="NCBI Taxonomy" id="2562762"/>
    <lineage>
        <taxon>Bacteria</taxon>
        <taxon>Pseudomonadati</taxon>
        <taxon>Pseudomonadota</taxon>
        <taxon>Betaproteobacteria</taxon>
        <taxon>Burkholderiales</taxon>
        <taxon>Comamonadaceae</taxon>
        <taxon>Lampropedia</taxon>
    </lineage>
</organism>
<keyword evidence="4" id="KW-0092">Biotin</keyword>
<protein>
    <recommendedName>
        <fullName evidence="5">biotin--[biotin carboxyl-carrier protein] ligase</fullName>
        <ecNumber evidence="5">6.3.4.15</ecNumber>
    </recommendedName>
</protein>
<dbReference type="Gene3D" id="3.30.930.10">
    <property type="entry name" value="Bira Bifunctional Protein, Domain 2"/>
    <property type="match status" value="1"/>
</dbReference>
<dbReference type="SUPFAM" id="SSF50037">
    <property type="entry name" value="C-terminal domain of transcriptional repressors"/>
    <property type="match status" value="1"/>
</dbReference>
<feature type="domain" description="BPL/LPL catalytic" evidence="7">
    <location>
        <begin position="26"/>
        <end position="229"/>
    </location>
</feature>
<dbReference type="PANTHER" id="PTHR12835:SF5">
    <property type="entry name" value="BIOTIN--PROTEIN LIGASE"/>
    <property type="match status" value="1"/>
</dbReference>
<dbReference type="Proteomes" id="UP000306236">
    <property type="component" value="Unassembled WGS sequence"/>
</dbReference>
<dbReference type="Pfam" id="PF02237">
    <property type="entry name" value="BPL_C"/>
    <property type="match status" value="1"/>
</dbReference>
<dbReference type="OrthoDB" id="9807064at2"/>
<comment type="caution">
    <text evidence="8">The sequence shown here is derived from an EMBL/GenBank/DDBJ whole genome shotgun (WGS) entry which is preliminary data.</text>
</comment>
<dbReference type="InterPro" id="IPR008988">
    <property type="entry name" value="Transcriptional_repressor_C"/>
</dbReference>
<dbReference type="NCBIfam" id="TIGR00121">
    <property type="entry name" value="birA_ligase"/>
    <property type="match status" value="1"/>
</dbReference>
<evidence type="ECO:0000259" key="7">
    <source>
        <dbReference type="PROSITE" id="PS51733"/>
    </source>
</evidence>
<evidence type="ECO:0000256" key="2">
    <source>
        <dbReference type="ARBA" id="ARBA00022741"/>
    </source>
</evidence>
<dbReference type="Gene3D" id="2.30.30.100">
    <property type="match status" value="1"/>
</dbReference>